<evidence type="ECO:0000256" key="4">
    <source>
        <dbReference type="ARBA" id="ARBA00023163"/>
    </source>
</evidence>
<dbReference type="GO" id="GO:0003700">
    <property type="term" value="F:DNA-binding transcription factor activity"/>
    <property type="evidence" value="ECO:0007669"/>
    <property type="project" value="InterPro"/>
</dbReference>
<proteinExistence type="predicted"/>
<dbReference type="InterPro" id="IPR009057">
    <property type="entry name" value="Homeodomain-like_sf"/>
</dbReference>
<dbReference type="RefSeq" id="WP_144353999.1">
    <property type="nucleotide sequence ID" value="NZ_CBCRVV010000004.1"/>
</dbReference>
<dbReference type="EMBL" id="VMBG01000003">
    <property type="protein sequence ID" value="TSJ75726.1"/>
    <property type="molecule type" value="Genomic_DNA"/>
</dbReference>
<dbReference type="OrthoDB" id="9813413at2"/>
<dbReference type="GO" id="GO:0043565">
    <property type="term" value="F:sequence-specific DNA binding"/>
    <property type="evidence" value="ECO:0007669"/>
    <property type="project" value="InterPro"/>
</dbReference>
<dbReference type="SMART" id="SM00342">
    <property type="entry name" value="HTH_ARAC"/>
    <property type="match status" value="1"/>
</dbReference>
<dbReference type="Proteomes" id="UP000315648">
    <property type="component" value="Unassembled WGS sequence"/>
</dbReference>
<dbReference type="PROSITE" id="PS01124">
    <property type="entry name" value="HTH_ARAC_FAMILY_2"/>
    <property type="match status" value="1"/>
</dbReference>
<evidence type="ECO:0000313" key="7">
    <source>
        <dbReference type="Proteomes" id="UP000315648"/>
    </source>
</evidence>
<dbReference type="InterPro" id="IPR018062">
    <property type="entry name" value="HTH_AraC-typ_CS"/>
</dbReference>
<dbReference type="SUPFAM" id="SSF46689">
    <property type="entry name" value="Homeodomain-like"/>
    <property type="match status" value="2"/>
</dbReference>
<evidence type="ECO:0000313" key="6">
    <source>
        <dbReference type="EMBL" id="TSJ75726.1"/>
    </source>
</evidence>
<sequence>MANLQLWQHRPRIQLAMIMPRASKRSLRYWEHTHSFHEIGFLLEGDCNWQLGTKRERLHAGDLLFVPAGTKHYEKTPAGASARIGWIGFDFGDEIAEIPGPLRVPLASGEYNVELKRLFETVFAERQSDALAHAERAELALREILILLCRLRPAGEAIKASRAPKTLRATQLMRSAALTLCSNLAQPMRIRDLAHYHSLSSSHFALLFRRHQGETPRRFLQNARLARAKVLLKEDALNVKEIAAACGYVDAAHFCHAFKAATKLTPKHFRERSRA</sequence>
<dbReference type="PANTHER" id="PTHR46796">
    <property type="entry name" value="HTH-TYPE TRANSCRIPTIONAL ACTIVATOR RHAS-RELATED"/>
    <property type="match status" value="1"/>
</dbReference>
<comment type="caution">
    <text evidence="6">The sequence shown here is derived from an EMBL/GenBank/DDBJ whole genome shotgun (WGS) entry which is preliminary data.</text>
</comment>
<feature type="domain" description="HTH araC/xylS-type" evidence="5">
    <location>
        <begin position="174"/>
        <end position="272"/>
    </location>
</feature>
<dbReference type="AlphaFoldDB" id="A0A556QGG7"/>
<keyword evidence="3" id="KW-0010">Activator</keyword>
<evidence type="ECO:0000256" key="1">
    <source>
        <dbReference type="ARBA" id="ARBA00023015"/>
    </source>
</evidence>
<dbReference type="InterPro" id="IPR018060">
    <property type="entry name" value="HTH_AraC"/>
</dbReference>
<dbReference type="InterPro" id="IPR003313">
    <property type="entry name" value="AraC-bd"/>
</dbReference>
<evidence type="ECO:0000256" key="2">
    <source>
        <dbReference type="ARBA" id="ARBA00023125"/>
    </source>
</evidence>
<keyword evidence="1" id="KW-0805">Transcription regulation</keyword>
<protein>
    <submittedName>
        <fullName evidence="6">Helix-turn-helix domain-containing protein</fullName>
    </submittedName>
</protein>
<gene>
    <name evidence="6" type="ORF">FPL22_15775</name>
</gene>
<dbReference type="Gene3D" id="2.60.120.10">
    <property type="entry name" value="Jelly Rolls"/>
    <property type="match status" value="1"/>
</dbReference>
<dbReference type="PROSITE" id="PS00041">
    <property type="entry name" value="HTH_ARAC_FAMILY_1"/>
    <property type="match status" value="1"/>
</dbReference>
<accession>A0A556QGG7</accession>
<dbReference type="Pfam" id="PF02311">
    <property type="entry name" value="AraC_binding"/>
    <property type="match status" value="1"/>
</dbReference>
<dbReference type="Pfam" id="PF12833">
    <property type="entry name" value="HTH_18"/>
    <property type="match status" value="1"/>
</dbReference>
<dbReference type="InterPro" id="IPR037923">
    <property type="entry name" value="HTH-like"/>
</dbReference>
<dbReference type="SUPFAM" id="SSF51215">
    <property type="entry name" value="Regulatory protein AraC"/>
    <property type="match status" value="1"/>
</dbReference>
<dbReference type="InterPro" id="IPR014710">
    <property type="entry name" value="RmlC-like_jellyroll"/>
</dbReference>
<keyword evidence="4" id="KW-0804">Transcription</keyword>
<name>A0A556QGG7_9BACT</name>
<reference evidence="6 7" key="1">
    <citation type="submission" date="2019-07" db="EMBL/GenBank/DDBJ databases">
        <title>Description of 53C-WASEF.</title>
        <authorList>
            <person name="Pitt A."/>
            <person name="Hahn M.W."/>
        </authorList>
    </citation>
    <scope>NUCLEOTIDE SEQUENCE [LARGE SCALE GENOMIC DNA]</scope>
    <source>
        <strain evidence="6 7">53C-WASEF</strain>
    </source>
</reference>
<keyword evidence="2" id="KW-0238">DNA-binding</keyword>
<dbReference type="Gene3D" id="1.10.10.60">
    <property type="entry name" value="Homeodomain-like"/>
    <property type="match status" value="2"/>
</dbReference>
<evidence type="ECO:0000259" key="5">
    <source>
        <dbReference type="PROSITE" id="PS01124"/>
    </source>
</evidence>
<keyword evidence="7" id="KW-1185">Reference proteome</keyword>
<organism evidence="6 7">
    <name type="scientific">Rariglobus hedericola</name>
    <dbReference type="NCBI Taxonomy" id="2597822"/>
    <lineage>
        <taxon>Bacteria</taxon>
        <taxon>Pseudomonadati</taxon>
        <taxon>Verrucomicrobiota</taxon>
        <taxon>Opitutia</taxon>
        <taxon>Opitutales</taxon>
        <taxon>Opitutaceae</taxon>
        <taxon>Rariglobus</taxon>
    </lineage>
</organism>
<evidence type="ECO:0000256" key="3">
    <source>
        <dbReference type="ARBA" id="ARBA00023159"/>
    </source>
</evidence>
<dbReference type="InterPro" id="IPR050204">
    <property type="entry name" value="AraC_XylS_family_regulators"/>
</dbReference>